<reference evidence="2 3" key="1">
    <citation type="submission" date="2017-09" db="EMBL/GenBank/DDBJ databases">
        <title>Large-scale bioinformatics analysis of Bacillus genomes uncovers conserved roles of natural products in bacterial physiology.</title>
        <authorList>
            <consortium name="Agbiome Team Llc"/>
            <person name="Bleich R.M."/>
            <person name="Grubbs K.J."/>
            <person name="Santa Maria K.C."/>
            <person name="Allen S.E."/>
            <person name="Farag S."/>
            <person name="Shank E.A."/>
            <person name="Bowers A."/>
        </authorList>
    </citation>
    <scope>NUCLEOTIDE SEQUENCE [LARGE SCALE GENOMIC DNA]</scope>
    <source>
        <strain evidence="2 3">AFS085496</strain>
    </source>
</reference>
<organism evidence="2 3">
    <name type="scientific">Bacillus thuringiensis</name>
    <dbReference type="NCBI Taxonomy" id="1428"/>
    <lineage>
        <taxon>Bacteria</taxon>
        <taxon>Bacillati</taxon>
        <taxon>Bacillota</taxon>
        <taxon>Bacilli</taxon>
        <taxon>Bacillales</taxon>
        <taxon>Bacillaceae</taxon>
        <taxon>Bacillus</taxon>
        <taxon>Bacillus cereus group</taxon>
    </lineage>
</organism>
<evidence type="ECO:0000313" key="2">
    <source>
        <dbReference type="EMBL" id="PFJ27081.1"/>
    </source>
</evidence>
<dbReference type="SUPFAM" id="SSF49785">
    <property type="entry name" value="Galactose-binding domain-like"/>
    <property type="match status" value="1"/>
</dbReference>
<proteinExistence type="predicted"/>
<comment type="caution">
    <text evidence="2">The sequence shown here is derived from an EMBL/GenBank/DDBJ whole genome shotgun (WGS) entry which is preliminary data.</text>
</comment>
<dbReference type="PROSITE" id="PS51257">
    <property type="entry name" value="PROKAR_LIPOPROTEIN"/>
    <property type="match status" value="1"/>
</dbReference>
<dbReference type="InterPro" id="IPR038637">
    <property type="entry name" value="NPCBM_sf"/>
</dbReference>
<gene>
    <name evidence="2" type="ORF">COJ15_34665</name>
</gene>
<sequence>MKKIGVAIMGLTLAFGAGCTKEEAVSKEEKVKKSEEQVEVSKTGDSKKEAEKEVNIVEEASVNKRNEVLYENNKGKATLIGETITPEGTIVAAIQLDGELKNATLPDINLKFITDSGKSEELSKADFSGYRFVKDSMIIVYESLRKVDGTKLMRMDYSFKKNENNNPVDVKSLTFKEPTGTTKIPALKMITNNSADKLNIKGENDDFKLTIDNIYIDSTKSEELKISGKIESKKDMTFDDGKLHYTRPFIHKYGTPSISMKQSELFAGIPVDFTMTLESKIPFAKDNSSIINFDFDGILFSFDAAKGKKYSGPIHLDDLPIIDNESYLDDLGLDGFTAVNGEKYYNGIQSDRTFWNHGIGDTSERATYEYSLGKEFKTLKFKLGAGEKFKGQGGTYEVFIYGDDFNSEGEGNPTGTPLLHEQVTSDSPMKDVTVDVSGVRHLYVYYHSTSIEKEPTLFTSTETGKGKVQVLMTDMKLQ</sequence>
<feature type="compositionally biased region" description="Basic and acidic residues" evidence="1">
    <location>
        <begin position="42"/>
        <end position="52"/>
    </location>
</feature>
<evidence type="ECO:0008006" key="4">
    <source>
        <dbReference type="Google" id="ProtNLM"/>
    </source>
</evidence>
<dbReference type="AlphaFoldDB" id="A0A9X6ZPW7"/>
<accession>A0A9X6ZPW7</accession>
<dbReference type="Proteomes" id="UP000224003">
    <property type="component" value="Unassembled WGS sequence"/>
</dbReference>
<dbReference type="RefSeq" id="WP_098517846.1">
    <property type="nucleotide sequence ID" value="NZ_NUVX01000096.1"/>
</dbReference>
<feature type="compositionally biased region" description="Basic and acidic residues" evidence="1">
    <location>
        <begin position="25"/>
        <end position="36"/>
    </location>
</feature>
<name>A0A9X6ZPW7_BACTU</name>
<protein>
    <recommendedName>
        <fullName evidence="4">Lipoprotein</fullName>
    </recommendedName>
</protein>
<evidence type="ECO:0000313" key="3">
    <source>
        <dbReference type="Proteomes" id="UP000224003"/>
    </source>
</evidence>
<dbReference type="InterPro" id="IPR008979">
    <property type="entry name" value="Galactose-bd-like_sf"/>
</dbReference>
<dbReference type="EMBL" id="NUVX01000096">
    <property type="protein sequence ID" value="PFJ27081.1"/>
    <property type="molecule type" value="Genomic_DNA"/>
</dbReference>
<evidence type="ECO:0000256" key="1">
    <source>
        <dbReference type="SAM" id="MobiDB-lite"/>
    </source>
</evidence>
<feature type="region of interest" description="Disordered" evidence="1">
    <location>
        <begin position="25"/>
        <end position="52"/>
    </location>
</feature>
<dbReference type="Gene3D" id="2.60.120.1060">
    <property type="entry name" value="NPCBM/NEW2 domain"/>
    <property type="match status" value="1"/>
</dbReference>